<name>A0A972VWH6_9GAMM</name>
<comment type="subcellular location">
    <subcellularLocation>
        <location evidence="1">Cytoplasm</location>
    </subcellularLocation>
</comment>
<gene>
    <name evidence="6" type="ORF">HQ497_05510</name>
</gene>
<reference evidence="6" key="1">
    <citation type="submission" date="2020-05" db="EMBL/GenBank/DDBJ databases">
        <title>Sulfur intermediates as new biogeochemical hubs in an aquatic model microbial ecosystem.</title>
        <authorList>
            <person name="Vigneron A."/>
        </authorList>
    </citation>
    <scope>NUCLEOTIDE SEQUENCE</scope>
    <source>
        <strain evidence="6">Bin.250</strain>
    </source>
</reference>
<comment type="similarity">
    <text evidence="2">Belongs to the SdhE FAD assembly factor family.</text>
</comment>
<dbReference type="GO" id="GO:0006105">
    <property type="term" value="P:succinate metabolic process"/>
    <property type="evidence" value="ECO:0007669"/>
    <property type="project" value="TreeGrafter"/>
</dbReference>
<dbReference type="EMBL" id="JABMOJ010000205">
    <property type="protein sequence ID" value="NQV64806.1"/>
    <property type="molecule type" value="Genomic_DNA"/>
</dbReference>
<dbReference type="InterPro" id="IPR050531">
    <property type="entry name" value="SdhE_FAD_assembly_factor"/>
</dbReference>
<dbReference type="GO" id="GO:0005737">
    <property type="term" value="C:cytoplasm"/>
    <property type="evidence" value="ECO:0007669"/>
    <property type="project" value="UniProtKB-SubCell"/>
</dbReference>
<organism evidence="6 7">
    <name type="scientific">SAR86 cluster bacterium</name>
    <dbReference type="NCBI Taxonomy" id="2030880"/>
    <lineage>
        <taxon>Bacteria</taxon>
        <taxon>Pseudomonadati</taxon>
        <taxon>Pseudomonadota</taxon>
        <taxon>Gammaproteobacteria</taxon>
        <taxon>SAR86 cluster</taxon>
    </lineage>
</organism>
<dbReference type="InterPro" id="IPR036714">
    <property type="entry name" value="SDH_sf"/>
</dbReference>
<dbReference type="InterPro" id="IPR005631">
    <property type="entry name" value="SDH"/>
</dbReference>
<evidence type="ECO:0000256" key="3">
    <source>
        <dbReference type="ARBA" id="ARBA00019418"/>
    </source>
</evidence>
<evidence type="ECO:0000256" key="4">
    <source>
        <dbReference type="ARBA" id="ARBA00022490"/>
    </source>
</evidence>
<sequence length="85" mass="10029">MTENLELNRMRWRCRRGLLELDLLLGPFFEAMYLTLDADQQLSFQRLLEQEDPDLLEWFSQKSRSTDPGMAALVDLMLKRVQPPS</sequence>
<accession>A0A972VWH6</accession>
<evidence type="ECO:0000313" key="6">
    <source>
        <dbReference type="EMBL" id="NQV64806.1"/>
    </source>
</evidence>
<dbReference type="SUPFAM" id="SSF109910">
    <property type="entry name" value="YgfY-like"/>
    <property type="match status" value="1"/>
</dbReference>
<dbReference type="Proteomes" id="UP000754644">
    <property type="component" value="Unassembled WGS sequence"/>
</dbReference>
<comment type="caution">
    <text evidence="6">The sequence shown here is derived from an EMBL/GenBank/DDBJ whole genome shotgun (WGS) entry which is preliminary data.</text>
</comment>
<evidence type="ECO:0000313" key="7">
    <source>
        <dbReference type="Proteomes" id="UP000754644"/>
    </source>
</evidence>
<dbReference type="AlphaFoldDB" id="A0A972VWH6"/>
<dbReference type="Pfam" id="PF03937">
    <property type="entry name" value="Sdh5"/>
    <property type="match status" value="1"/>
</dbReference>
<dbReference type="PANTHER" id="PTHR39585">
    <property type="entry name" value="FAD ASSEMBLY FACTOR SDHE"/>
    <property type="match status" value="1"/>
</dbReference>
<evidence type="ECO:0000256" key="2">
    <source>
        <dbReference type="ARBA" id="ARBA00008571"/>
    </source>
</evidence>
<dbReference type="Gene3D" id="1.10.150.250">
    <property type="entry name" value="Flavinator of succinate dehydrogenase"/>
    <property type="match status" value="1"/>
</dbReference>
<proteinExistence type="inferred from homology"/>
<keyword evidence="5" id="KW-0143">Chaperone</keyword>
<evidence type="ECO:0000256" key="1">
    <source>
        <dbReference type="ARBA" id="ARBA00004496"/>
    </source>
</evidence>
<protein>
    <recommendedName>
        <fullName evidence="3">FAD assembly factor SdhE</fullName>
    </recommendedName>
</protein>
<dbReference type="PANTHER" id="PTHR39585:SF1">
    <property type="entry name" value="FAD ASSEMBLY FACTOR SDHE"/>
    <property type="match status" value="1"/>
</dbReference>
<keyword evidence="4" id="KW-0963">Cytoplasm</keyword>
<evidence type="ECO:0000256" key="5">
    <source>
        <dbReference type="ARBA" id="ARBA00023186"/>
    </source>
</evidence>